<evidence type="ECO:0000256" key="2">
    <source>
        <dbReference type="SAM" id="SignalP"/>
    </source>
</evidence>
<keyword evidence="2" id="KW-0732">Signal</keyword>
<keyword evidence="4" id="KW-1185">Reference proteome</keyword>
<reference evidence="3 4" key="1">
    <citation type="submission" date="2023-05" db="EMBL/GenBank/DDBJ databases">
        <title>Draft genome sequence of Streptomyces sp. B-S-A12 isolated from a cave soil in Thailand.</title>
        <authorList>
            <person name="Chamroensaksri N."/>
            <person name="Muangham S."/>
        </authorList>
    </citation>
    <scope>NUCLEOTIDE SEQUENCE [LARGE SCALE GENOMIC DNA]</scope>
    <source>
        <strain evidence="3 4">B-S-A12</strain>
    </source>
</reference>
<feature type="chain" id="PRO_5046272345" evidence="2">
    <location>
        <begin position="29"/>
        <end position="173"/>
    </location>
</feature>
<dbReference type="Gene3D" id="2.30.30.40">
    <property type="entry name" value="SH3 Domains"/>
    <property type="match status" value="1"/>
</dbReference>
<feature type="region of interest" description="Disordered" evidence="1">
    <location>
        <begin position="108"/>
        <end position="163"/>
    </location>
</feature>
<name>A0ABT6SZU9_9ACTN</name>
<organism evidence="3 4">
    <name type="scientific">Streptomyces luteolus</name>
    <dbReference type="NCBI Taxonomy" id="3043615"/>
    <lineage>
        <taxon>Bacteria</taxon>
        <taxon>Bacillati</taxon>
        <taxon>Actinomycetota</taxon>
        <taxon>Actinomycetes</taxon>
        <taxon>Kitasatosporales</taxon>
        <taxon>Streptomycetaceae</taxon>
        <taxon>Streptomyces</taxon>
    </lineage>
</organism>
<gene>
    <name evidence="3" type="ORF">QIT00_20640</name>
</gene>
<evidence type="ECO:0000313" key="3">
    <source>
        <dbReference type="EMBL" id="MDI3420931.1"/>
    </source>
</evidence>
<proteinExistence type="predicted"/>
<sequence>MRTTRSLRTLAVTAFASGTLIAVSFASAAPAMAGNDGSVWGVVVSHRDINLRAEPNPGSAKVGSLPPGARERIECATLSTHVNGNPYWYWLGGGRGWASGAYMKPERQAPMCDDTGRNQHQNRGDWNQHRDNRDQSRDPGRHHDQNRDEWSRHRNDADSCWSDCQCQDSCREH</sequence>
<evidence type="ECO:0000313" key="4">
    <source>
        <dbReference type="Proteomes" id="UP001237105"/>
    </source>
</evidence>
<dbReference type="RefSeq" id="WP_282536800.1">
    <property type="nucleotide sequence ID" value="NZ_JASCIS010000020.1"/>
</dbReference>
<feature type="compositionally biased region" description="Basic and acidic residues" evidence="1">
    <location>
        <begin position="114"/>
        <end position="157"/>
    </location>
</feature>
<dbReference type="Proteomes" id="UP001237105">
    <property type="component" value="Unassembled WGS sequence"/>
</dbReference>
<feature type="signal peptide" evidence="2">
    <location>
        <begin position="1"/>
        <end position="28"/>
    </location>
</feature>
<evidence type="ECO:0000256" key="1">
    <source>
        <dbReference type="SAM" id="MobiDB-lite"/>
    </source>
</evidence>
<dbReference type="EMBL" id="JASCIS010000020">
    <property type="protein sequence ID" value="MDI3420931.1"/>
    <property type="molecule type" value="Genomic_DNA"/>
</dbReference>
<comment type="caution">
    <text evidence="3">The sequence shown here is derived from an EMBL/GenBank/DDBJ whole genome shotgun (WGS) entry which is preliminary data.</text>
</comment>
<protein>
    <submittedName>
        <fullName evidence="3">SH3 domain-containing protein</fullName>
    </submittedName>
</protein>
<accession>A0ABT6SZU9</accession>